<evidence type="ECO:0000313" key="1">
    <source>
        <dbReference type="EMBL" id="CCJ70949.1"/>
    </source>
</evidence>
<dbReference type="Proteomes" id="UP000009340">
    <property type="component" value="Unassembled WGS sequence"/>
</dbReference>
<reference evidence="1" key="1">
    <citation type="submission" date="2012-07" db="EMBL/GenBank/DDBJ databases">
        <authorList>
            <person name="Cummings C."/>
        </authorList>
    </citation>
    <scope>NUCLEOTIDE SEQUENCE</scope>
    <source>
        <strain evidence="1">1330</strain>
    </source>
</reference>
<dbReference type="EMBL" id="CAKW01000011">
    <property type="protein sequence ID" value="CCJ70949.1"/>
    <property type="molecule type" value="Genomic_DNA"/>
</dbReference>
<name>K8A5U9_9ENTR</name>
<sequence>MDGVAVCATRVAVFLKVVMGDGGQVLPVVTKERRVAQYKGVPWRDTQRRPAALRLAVLHLPPLLADARVELPVTVLHKAARPVVDVDAPRLRRFRVLTRLEQPRVRLAEVVVVQAVDARRHAVFQRPLADALFIRGAARRRHVVRNGLVARERLVLPRRVGENERVAVLLVAEVVGDTLQLQQAAHEVETALLVLHAVLPHPVTARQPLLDVHLALAQQRFHYLRHRLALEDTQVAVALHRPHVRLHRQLIRRVAGAGHLHGRHRHARHLAVEVARRHQRLRRDGHCHRLAQQRAALGARVGAQQRQGE</sequence>
<proteinExistence type="predicted"/>
<gene>
    <name evidence="1" type="ORF">BN137_284</name>
</gene>
<protein>
    <submittedName>
        <fullName evidence="1">Uncharacterized protein</fullName>
    </submittedName>
</protein>
<evidence type="ECO:0000313" key="2">
    <source>
        <dbReference type="Proteomes" id="UP000009340"/>
    </source>
</evidence>
<comment type="caution">
    <text evidence="1">The sequence shown here is derived from an EMBL/GenBank/DDBJ whole genome shotgun (WGS) entry which is preliminary data.</text>
</comment>
<accession>K8A5U9</accession>
<dbReference type="AlphaFoldDB" id="K8A5U9"/>
<organism evidence="1 2">
    <name type="scientific">Cronobacter condimenti 1330</name>
    <dbReference type="NCBI Taxonomy" id="1073999"/>
    <lineage>
        <taxon>Bacteria</taxon>
        <taxon>Pseudomonadati</taxon>
        <taxon>Pseudomonadota</taxon>
        <taxon>Gammaproteobacteria</taxon>
        <taxon>Enterobacterales</taxon>
        <taxon>Enterobacteriaceae</taxon>
        <taxon>Cronobacter</taxon>
    </lineage>
</organism>